<organism evidence="1 2">
    <name type="scientific">Planoprotostelium fungivorum</name>
    <dbReference type="NCBI Taxonomy" id="1890364"/>
    <lineage>
        <taxon>Eukaryota</taxon>
        <taxon>Amoebozoa</taxon>
        <taxon>Evosea</taxon>
        <taxon>Variosea</taxon>
        <taxon>Cavosteliida</taxon>
        <taxon>Cavosteliaceae</taxon>
        <taxon>Planoprotostelium</taxon>
    </lineage>
</organism>
<keyword evidence="2" id="KW-1185">Reference proteome</keyword>
<dbReference type="AlphaFoldDB" id="A0A2P6N893"/>
<gene>
    <name evidence="1" type="ORF">PROFUN_12126</name>
</gene>
<evidence type="ECO:0000313" key="1">
    <source>
        <dbReference type="EMBL" id="PRP80168.1"/>
    </source>
</evidence>
<accession>A0A2P6N893</accession>
<reference evidence="1 2" key="1">
    <citation type="journal article" date="2018" name="Genome Biol. Evol.">
        <title>Multiple Roots of Fruiting Body Formation in Amoebozoa.</title>
        <authorList>
            <person name="Hillmann F."/>
            <person name="Forbes G."/>
            <person name="Novohradska S."/>
            <person name="Ferling I."/>
            <person name="Riege K."/>
            <person name="Groth M."/>
            <person name="Westermann M."/>
            <person name="Marz M."/>
            <person name="Spaller T."/>
            <person name="Winckler T."/>
            <person name="Schaap P."/>
            <person name="Glockner G."/>
        </authorList>
    </citation>
    <scope>NUCLEOTIDE SEQUENCE [LARGE SCALE GENOMIC DNA]</scope>
    <source>
        <strain evidence="1 2">Jena</strain>
    </source>
</reference>
<name>A0A2P6N893_9EUKA</name>
<dbReference type="Proteomes" id="UP000241769">
    <property type="component" value="Unassembled WGS sequence"/>
</dbReference>
<proteinExistence type="predicted"/>
<comment type="caution">
    <text evidence="1">The sequence shown here is derived from an EMBL/GenBank/DDBJ whole genome shotgun (WGS) entry which is preliminary data.</text>
</comment>
<sequence>MRHCYQEPCIYLYTSPSFLFRLDSQELHPRFRVFNAPISNSCANGISGAEEVFHCAVTSQCYLSVLPISIENRCDRSSPRSAAAMNDLVLHRKCCREADVILQSNYGKITWITEFTCIIWHSRSISFGYGLC</sequence>
<dbReference type="EMBL" id="MDYQ01000159">
    <property type="protein sequence ID" value="PRP80168.1"/>
    <property type="molecule type" value="Genomic_DNA"/>
</dbReference>
<dbReference type="InParanoid" id="A0A2P6N893"/>
<evidence type="ECO:0000313" key="2">
    <source>
        <dbReference type="Proteomes" id="UP000241769"/>
    </source>
</evidence>
<protein>
    <submittedName>
        <fullName evidence="1">Uncharacterized protein</fullName>
    </submittedName>
</protein>